<dbReference type="RefSeq" id="WP_074217755.1">
    <property type="nucleotide sequence ID" value="NZ_FSRG01000007.1"/>
</dbReference>
<dbReference type="InterPro" id="IPR012415">
    <property type="entry name" value="Restrct_endonuc_II_Cfr10I"/>
</dbReference>
<keyword evidence="1" id="KW-0255">Endonuclease</keyword>
<dbReference type="GO" id="GO:0004519">
    <property type="term" value="F:endonuclease activity"/>
    <property type="evidence" value="ECO:0007669"/>
    <property type="project" value="UniProtKB-KW"/>
</dbReference>
<dbReference type="Proteomes" id="UP000184694">
    <property type="component" value="Unassembled WGS sequence"/>
</dbReference>
<dbReference type="InterPro" id="IPR011335">
    <property type="entry name" value="Restrct_endonuc-II-like"/>
</dbReference>
<proteinExistence type="predicted"/>
<evidence type="ECO:0000313" key="2">
    <source>
        <dbReference type="Proteomes" id="UP000184694"/>
    </source>
</evidence>
<organism evidence="1 2">
    <name type="scientific">Halodesulfovibrio marinisediminis DSM 17456</name>
    <dbReference type="NCBI Taxonomy" id="1121457"/>
    <lineage>
        <taxon>Bacteria</taxon>
        <taxon>Pseudomonadati</taxon>
        <taxon>Thermodesulfobacteriota</taxon>
        <taxon>Desulfovibrionia</taxon>
        <taxon>Desulfovibrionales</taxon>
        <taxon>Desulfovibrionaceae</taxon>
        <taxon>Halodesulfovibrio</taxon>
    </lineage>
</organism>
<keyword evidence="1" id="KW-0540">Nuclease</keyword>
<dbReference type="Pfam" id="PF07832">
    <property type="entry name" value="Bse634I"/>
    <property type="match status" value="1"/>
</dbReference>
<dbReference type="OrthoDB" id="7107797at2"/>
<dbReference type="SUPFAM" id="SSF52980">
    <property type="entry name" value="Restriction endonuclease-like"/>
    <property type="match status" value="1"/>
</dbReference>
<dbReference type="AlphaFoldDB" id="A0A1N6IWV0"/>
<dbReference type="CDD" id="cd22314">
    <property type="entry name" value="Bse634I-like"/>
    <property type="match status" value="1"/>
</dbReference>
<keyword evidence="1" id="KW-0378">Hydrolase</keyword>
<accession>A0A1N6IWV0</accession>
<evidence type="ECO:0000313" key="1">
    <source>
        <dbReference type="EMBL" id="SIO36457.1"/>
    </source>
</evidence>
<protein>
    <submittedName>
        <fullName evidence="1">Cfr10I/Bse634I restriction endonuclease</fullName>
    </submittedName>
</protein>
<reference evidence="2" key="1">
    <citation type="submission" date="2016-11" db="EMBL/GenBank/DDBJ databases">
        <authorList>
            <person name="Varghese N."/>
            <person name="Submissions S."/>
        </authorList>
    </citation>
    <scope>NUCLEOTIDE SEQUENCE [LARGE SCALE GENOMIC DNA]</scope>
    <source>
        <strain evidence="2">DSM 17456</strain>
    </source>
</reference>
<gene>
    <name evidence="1" type="ORF">SAMN02745161_3011</name>
</gene>
<name>A0A1N6IWV0_9BACT</name>
<dbReference type="Gene3D" id="3.40.91.10">
    <property type="match status" value="1"/>
</dbReference>
<keyword evidence="2" id="KW-1185">Reference proteome</keyword>
<dbReference type="EMBL" id="FSRG01000007">
    <property type="protein sequence ID" value="SIO36457.1"/>
    <property type="molecule type" value="Genomic_DNA"/>
</dbReference>
<sequence length="272" mass="31251">MPLTTRLPSGHLQVNKLESFCSLIEATSPPSSKYFSELFREFDHEIRRRHPEIKQGALNNVHGDWYEYLIAVFFNNYSVKHNRNWVAIPLPNVRVYDLAQVYTPRLFNYIEDLRFKLAREQVSLISSNPDFIIVHKDKLDSRLTIKSLCCTDIEHLSCLYRELSGKCELNDIKGYFGVKSTVRPDRRLQLAHEGSLLKAMYAHLQTRDWIINPQGISYYAASTNLTLADKVGLQTVATHSIVTVHDKPKSAVDDAFRVDSIADCYEMASRVL</sequence>
<dbReference type="STRING" id="1121457.SAMN02745161_3011"/>